<comment type="caution">
    <text evidence="2">The sequence shown here is derived from an EMBL/GenBank/DDBJ whole genome shotgun (WGS) entry which is preliminary data.</text>
</comment>
<dbReference type="STRING" id="400727.A0A2T7P0V8"/>
<dbReference type="AlphaFoldDB" id="A0A2T7P0V8"/>
<evidence type="ECO:0000256" key="1">
    <source>
        <dbReference type="SAM" id="MobiDB-lite"/>
    </source>
</evidence>
<accession>A0A2T7P0V8</accession>
<organism evidence="2 3">
    <name type="scientific">Pomacea canaliculata</name>
    <name type="common">Golden apple snail</name>
    <dbReference type="NCBI Taxonomy" id="400727"/>
    <lineage>
        <taxon>Eukaryota</taxon>
        <taxon>Metazoa</taxon>
        <taxon>Spiralia</taxon>
        <taxon>Lophotrochozoa</taxon>
        <taxon>Mollusca</taxon>
        <taxon>Gastropoda</taxon>
        <taxon>Caenogastropoda</taxon>
        <taxon>Architaenioglossa</taxon>
        <taxon>Ampullarioidea</taxon>
        <taxon>Ampullariidae</taxon>
        <taxon>Pomacea</taxon>
    </lineage>
</organism>
<dbReference type="EMBL" id="PZQS01000007">
    <property type="protein sequence ID" value="PVD27055.1"/>
    <property type="molecule type" value="Genomic_DNA"/>
</dbReference>
<feature type="region of interest" description="Disordered" evidence="1">
    <location>
        <begin position="80"/>
        <end position="115"/>
    </location>
</feature>
<gene>
    <name evidence="2" type="ORF">C0Q70_12205</name>
</gene>
<feature type="compositionally biased region" description="Basic and acidic residues" evidence="1">
    <location>
        <begin position="222"/>
        <end position="244"/>
    </location>
</feature>
<feature type="region of interest" description="Disordered" evidence="1">
    <location>
        <begin position="202"/>
        <end position="267"/>
    </location>
</feature>
<name>A0A2T7P0V8_POMCA</name>
<keyword evidence="3" id="KW-1185">Reference proteome</keyword>
<protein>
    <submittedName>
        <fullName evidence="2">Uncharacterized protein</fullName>
    </submittedName>
</protein>
<dbReference type="OrthoDB" id="8197715at2759"/>
<dbReference type="Proteomes" id="UP000245119">
    <property type="component" value="Linkage Group LG7"/>
</dbReference>
<evidence type="ECO:0000313" key="2">
    <source>
        <dbReference type="EMBL" id="PVD27055.1"/>
    </source>
</evidence>
<proteinExistence type="predicted"/>
<evidence type="ECO:0000313" key="3">
    <source>
        <dbReference type="Proteomes" id="UP000245119"/>
    </source>
</evidence>
<reference evidence="2 3" key="1">
    <citation type="submission" date="2018-04" db="EMBL/GenBank/DDBJ databases">
        <title>The genome of golden apple snail Pomacea canaliculata provides insight into stress tolerance and invasive adaptation.</title>
        <authorList>
            <person name="Liu C."/>
            <person name="Liu B."/>
            <person name="Ren Y."/>
            <person name="Zhang Y."/>
            <person name="Wang H."/>
            <person name="Li S."/>
            <person name="Jiang F."/>
            <person name="Yin L."/>
            <person name="Zhang G."/>
            <person name="Qian W."/>
            <person name="Fan W."/>
        </authorList>
    </citation>
    <scope>NUCLEOTIDE SEQUENCE [LARGE SCALE GENOMIC DNA]</scope>
    <source>
        <strain evidence="2">SZHN2017</strain>
        <tissue evidence="2">Muscle</tissue>
    </source>
</reference>
<sequence length="267" mass="31098">MPRRQRVFDTNLVPAGDPLPVWSKLPLDAKLPVVPSPRGSYTLYTTHEGINWLEPDDDIQILHGEYLRYRSATDLALQKSGQRTDDGWMAGQRPVKTEHPRSRVGGSQDSVLTKDTDSSDRLAMYARDVSLVQRLRMRENLLLRRLEEKERYREADHKRRVIESWENRKLRQRRVLQREDEIDGQVREERLRQILQREKTMQQQRESLLAKISNRGGRMKTKRPEQEGKTKSEKEPKGEEDSSMEKSASTENPDESANEEVPVAAEE</sequence>